<feature type="region of interest" description="Disordered" evidence="1">
    <location>
        <begin position="111"/>
        <end position="133"/>
    </location>
</feature>
<sequence>MSITVMIPRAQLLAHAQCRACGMRSCIWPTSPPVHKGRRVGSRHRAALSFPRKGCQNGSWVTTALFGRMHILQMQEMSSSCLSHTEAAYPVIYLKSICAILSRKHPDGAKSLSKQRLRPVARPARQSREHHTAHLVPTPIVPSRPSAWSSVMPCHHLFFLAFFLLAVSGSSTTATPRLFLHAAISSSPS</sequence>
<evidence type="ECO:0000256" key="1">
    <source>
        <dbReference type="SAM" id="MobiDB-lite"/>
    </source>
</evidence>
<dbReference type="EMBL" id="CAOQHR010000008">
    <property type="protein sequence ID" value="CAI6338249.1"/>
    <property type="molecule type" value="Genomic_DNA"/>
</dbReference>
<protein>
    <submittedName>
        <fullName evidence="2">Uncharacterized protein</fullName>
    </submittedName>
</protein>
<accession>A0A9W4UMW9</accession>
<gene>
    <name evidence="2" type="ORF">PDIGIT_LOCUS11376</name>
</gene>
<evidence type="ECO:0000313" key="2">
    <source>
        <dbReference type="EMBL" id="CAI6338249.1"/>
    </source>
</evidence>
<dbReference type="Proteomes" id="UP001152607">
    <property type="component" value="Unassembled WGS sequence"/>
</dbReference>
<name>A0A9W4UMW9_9PLEO</name>
<proteinExistence type="predicted"/>
<keyword evidence="3" id="KW-1185">Reference proteome</keyword>
<comment type="caution">
    <text evidence="2">The sequence shown here is derived from an EMBL/GenBank/DDBJ whole genome shotgun (WGS) entry which is preliminary data.</text>
</comment>
<evidence type="ECO:0000313" key="3">
    <source>
        <dbReference type="Proteomes" id="UP001152607"/>
    </source>
</evidence>
<organism evidence="2 3">
    <name type="scientific">Periconia digitata</name>
    <dbReference type="NCBI Taxonomy" id="1303443"/>
    <lineage>
        <taxon>Eukaryota</taxon>
        <taxon>Fungi</taxon>
        <taxon>Dikarya</taxon>
        <taxon>Ascomycota</taxon>
        <taxon>Pezizomycotina</taxon>
        <taxon>Dothideomycetes</taxon>
        <taxon>Pleosporomycetidae</taxon>
        <taxon>Pleosporales</taxon>
        <taxon>Massarineae</taxon>
        <taxon>Periconiaceae</taxon>
        <taxon>Periconia</taxon>
    </lineage>
</organism>
<dbReference type="AlphaFoldDB" id="A0A9W4UMW9"/>
<reference evidence="2" key="1">
    <citation type="submission" date="2023-01" db="EMBL/GenBank/DDBJ databases">
        <authorList>
            <person name="Van Ghelder C."/>
            <person name="Rancurel C."/>
        </authorList>
    </citation>
    <scope>NUCLEOTIDE SEQUENCE</scope>
    <source>
        <strain evidence="2">CNCM I-4278</strain>
    </source>
</reference>